<organism evidence="1 2">
    <name type="scientific">Coniosporium uncinatum</name>
    <dbReference type="NCBI Taxonomy" id="93489"/>
    <lineage>
        <taxon>Eukaryota</taxon>
        <taxon>Fungi</taxon>
        <taxon>Dikarya</taxon>
        <taxon>Ascomycota</taxon>
        <taxon>Pezizomycotina</taxon>
        <taxon>Dothideomycetes</taxon>
        <taxon>Dothideomycetes incertae sedis</taxon>
        <taxon>Coniosporium</taxon>
    </lineage>
</organism>
<dbReference type="EMBL" id="JAWDJW010001381">
    <property type="protein sequence ID" value="KAK3079092.1"/>
    <property type="molecule type" value="Genomic_DNA"/>
</dbReference>
<comment type="caution">
    <text evidence="1">The sequence shown here is derived from an EMBL/GenBank/DDBJ whole genome shotgun (WGS) entry which is preliminary data.</text>
</comment>
<evidence type="ECO:0000313" key="2">
    <source>
        <dbReference type="Proteomes" id="UP001186974"/>
    </source>
</evidence>
<feature type="non-terminal residue" evidence="1">
    <location>
        <position position="423"/>
    </location>
</feature>
<name>A0ACC3DR51_9PEZI</name>
<protein>
    <submittedName>
        <fullName evidence="1">Uncharacterized protein</fullName>
    </submittedName>
</protein>
<accession>A0ACC3DR51</accession>
<gene>
    <name evidence="1" type="ORF">LTS18_005761</name>
</gene>
<reference evidence="1" key="1">
    <citation type="submission" date="2024-09" db="EMBL/GenBank/DDBJ databases">
        <title>Black Yeasts Isolated from many extreme environments.</title>
        <authorList>
            <person name="Coleine C."/>
            <person name="Stajich J.E."/>
            <person name="Selbmann L."/>
        </authorList>
    </citation>
    <scope>NUCLEOTIDE SEQUENCE</scope>
    <source>
        <strain evidence="1">CCFEE 5737</strain>
    </source>
</reference>
<sequence length="423" mass="46237">MATDQSYTHPAFRKQAVELNQDDPLIAALPPKTDYFSYLTIVEYNLTPERLPTLHSILQDTELTQNIGWDLVHLLMPMLPESDQCLQDIARLGNPREVVLKVTEFLRLIEFESIEDAHFETNDDDEEVAAASSSEAAAPNAPQVVLPVLQFQALVNMLTVLHPRIKTRNPGSFLSGTLQAILLAYNNAGSYAEELTDSVIKLVRALTTTKRPHLPPRKSTSDVLSKPPEGVIAPDPEAEDGAQPTENQKAMTKRLLQSFITHILEDYMLSLSSAEDVPGMAWGSRLLEKMQPSRVIPGKPTMIDKFSSDEQLQGRISIVGNIAAIARDLGLKSDDLLAAAVDVKPEATGEPSEEEEPPSAPEDIPLSKTGSLLLLTARKVSEILYDRSSDSPGVPIFPTHATLLQNFVGATSPQSIGLEPEAL</sequence>
<dbReference type="Proteomes" id="UP001186974">
    <property type="component" value="Unassembled WGS sequence"/>
</dbReference>
<evidence type="ECO:0000313" key="1">
    <source>
        <dbReference type="EMBL" id="KAK3079092.1"/>
    </source>
</evidence>
<keyword evidence="2" id="KW-1185">Reference proteome</keyword>
<proteinExistence type="predicted"/>